<dbReference type="Gene3D" id="3.40.50.280">
    <property type="entry name" value="Cobalamin-binding domain"/>
    <property type="match status" value="1"/>
</dbReference>
<dbReference type="PANTHER" id="PTHR43409">
    <property type="entry name" value="ANAEROBIC MAGNESIUM-PROTOPORPHYRIN IX MONOMETHYL ESTER CYCLASE-RELATED"/>
    <property type="match status" value="1"/>
</dbReference>
<dbReference type="InterPro" id="IPR034530">
    <property type="entry name" value="HpnP-like"/>
</dbReference>
<evidence type="ECO:0000256" key="4">
    <source>
        <dbReference type="ARBA" id="ARBA00023004"/>
    </source>
</evidence>
<organism evidence="7 8">
    <name type="scientific">Desulfatitalea alkaliphila</name>
    <dbReference type="NCBI Taxonomy" id="2929485"/>
    <lineage>
        <taxon>Bacteria</taxon>
        <taxon>Pseudomonadati</taxon>
        <taxon>Thermodesulfobacteriota</taxon>
        <taxon>Desulfobacteria</taxon>
        <taxon>Desulfobacterales</taxon>
        <taxon>Desulfosarcinaceae</taxon>
        <taxon>Desulfatitalea</taxon>
    </lineage>
</organism>
<keyword evidence="5" id="KW-0411">Iron-sulfur</keyword>
<dbReference type="SFLD" id="SFLDG01082">
    <property type="entry name" value="B12-binding_domain_containing"/>
    <property type="match status" value="1"/>
</dbReference>
<proteinExistence type="predicted"/>
<dbReference type="SFLD" id="SFLDS00029">
    <property type="entry name" value="Radical_SAM"/>
    <property type="match status" value="1"/>
</dbReference>
<dbReference type="Pfam" id="PF04055">
    <property type="entry name" value="Radical_SAM"/>
    <property type="match status" value="1"/>
</dbReference>
<gene>
    <name evidence="7" type="ORF">MRX98_01765</name>
</gene>
<dbReference type="PROSITE" id="PS51918">
    <property type="entry name" value="RADICAL_SAM"/>
    <property type="match status" value="1"/>
</dbReference>
<evidence type="ECO:0000256" key="3">
    <source>
        <dbReference type="ARBA" id="ARBA00022723"/>
    </source>
</evidence>
<dbReference type="GO" id="GO:0031419">
    <property type="term" value="F:cobalamin binding"/>
    <property type="evidence" value="ECO:0007669"/>
    <property type="project" value="InterPro"/>
</dbReference>
<dbReference type="GO" id="GO:0046872">
    <property type="term" value="F:metal ion binding"/>
    <property type="evidence" value="ECO:0007669"/>
    <property type="project" value="UniProtKB-KW"/>
</dbReference>
<dbReference type="InterPro" id="IPR058240">
    <property type="entry name" value="rSAM_sf"/>
</dbReference>
<evidence type="ECO:0000256" key="2">
    <source>
        <dbReference type="ARBA" id="ARBA00022691"/>
    </source>
</evidence>
<dbReference type="SFLD" id="SFLDF00303">
    <property type="entry name" value="hopanoid_C2-methyltransferase"/>
    <property type="match status" value="1"/>
</dbReference>
<feature type="domain" description="Radical SAM core" evidence="6">
    <location>
        <begin position="159"/>
        <end position="391"/>
    </location>
</feature>
<dbReference type="PANTHER" id="PTHR43409:SF3">
    <property type="entry name" value="HYPOTHETICAL METHYLTRANSFERASE"/>
    <property type="match status" value="1"/>
</dbReference>
<accession>A0AA41UN87</accession>
<dbReference type="Pfam" id="PF02310">
    <property type="entry name" value="B12-binding"/>
    <property type="match status" value="1"/>
</dbReference>
<protein>
    <submittedName>
        <fullName evidence="7">B12-binding domain-containing radical SAM protein</fullName>
    </submittedName>
</protein>
<dbReference type="InterPro" id="IPR023404">
    <property type="entry name" value="rSAM_horseshoe"/>
</dbReference>
<dbReference type="SUPFAM" id="SSF102114">
    <property type="entry name" value="Radical SAM enzymes"/>
    <property type="match status" value="1"/>
</dbReference>
<keyword evidence="2" id="KW-0949">S-adenosyl-L-methionine</keyword>
<evidence type="ECO:0000313" key="8">
    <source>
        <dbReference type="Proteomes" id="UP001165427"/>
    </source>
</evidence>
<dbReference type="Pfam" id="PF13282">
    <property type="entry name" value="DUF4070"/>
    <property type="match status" value="1"/>
</dbReference>
<dbReference type="Gene3D" id="3.80.30.20">
    <property type="entry name" value="tm_1862 like domain"/>
    <property type="match status" value="1"/>
</dbReference>
<dbReference type="GO" id="GO:0003824">
    <property type="term" value="F:catalytic activity"/>
    <property type="evidence" value="ECO:0007669"/>
    <property type="project" value="InterPro"/>
</dbReference>
<dbReference type="GO" id="GO:0051536">
    <property type="term" value="F:iron-sulfur cluster binding"/>
    <property type="evidence" value="ECO:0007669"/>
    <property type="project" value="UniProtKB-KW"/>
</dbReference>
<name>A0AA41UN87_9BACT</name>
<dbReference type="Proteomes" id="UP001165427">
    <property type="component" value="Unassembled WGS sequence"/>
</dbReference>
<sequence length="498" mass="56134">MNVLLINPAYPNTFWSFKYALQFIGKKAAYPPLGLLTVAAMLPRGFRKRLVDINVTDLTAADLDWADMVFIGAMAVQRVSARQVIRRCRAHGVKVVAGGPLFTAEPEAFADVDHLVLDEAELTLAPFLADLAQGNTRKIYRSSGFCDLGRTPVPDWGLVSMKRYASMSIQFSRGCPFNCDFCNVTALFGHRVRMKSPRQVVAELDSLYRAGWRGNIFFVDDNFIGNRGYLKEKLLPALIDWRKGKRGCVFFTEASINLADDPVLMEMMVRAGFDSVFIGIESPDAQSLAECRKTQNRDRDLLENVRRIQKAGLQVSGGFIVGFDCDTPSIFQRHIDFIQQSGIVTAMVGLLQAPPGTRLFDRLLRENRVTGPISGDNVDGTTNIVPKMGMAPLIEGYRSIMAHIYAPRHYYQRVRTLLKAFGAPRVRTPLDLQRCLAFGRSCLRLGVLGKERLHYWYLLLWTLLRKPRQLPLAVTLTIYGHHFRRICEMNILDAGRRP</sequence>
<dbReference type="InterPro" id="IPR051198">
    <property type="entry name" value="BchE-like"/>
</dbReference>
<dbReference type="InterPro" id="IPR025274">
    <property type="entry name" value="DUF4070"/>
</dbReference>
<dbReference type="RefSeq" id="WP_246902476.1">
    <property type="nucleotide sequence ID" value="NZ_JALJRB010000001.1"/>
</dbReference>
<evidence type="ECO:0000259" key="6">
    <source>
        <dbReference type="PROSITE" id="PS51918"/>
    </source>
</evidence>
<dbReference type="SFLD" id="SFLDG01123">
    <property type="entry name" value="methyltransferase_(Class_B)"/>
    <property type="match status" value="1"/>
</dbReference>
<comment type="caution">
    <text evidence="7">The sequence shown here is derived from an EMBL/GenBank/DDBJ whole genome shotgun (WGS) entry which is preliminary data.</text>
</comment>
<keyword evidence="4" id="KW-0408">Iron</keyword>
<dbReference type="AlphaFoldDB" id="A0AA41UN87"/>
<keyword evidence="3" id="KW-0479">Metal-binding</keyword>
<comment type="cofactor">
    <cofactor evidence="1">
        <name>[4Fe-4S] cluster</name>
        <dbReference type="ChEBI" id="CHEBI:49883"/>
    </cofactor>
</comment>
<dbReference type="InterPro" id="IPR006638">
    <property type="entry name" value="Elp3/MiaA/NifB-like_rSAM"/>
</dbReference>
<evidence type="ECO:0000313" key="7">
    <source>
        <dbReference type="EMBL" id="MCJ8499288.1"/>
    </source>
</evidence>
<dbReference type="GO" id="GO:0005829">
    <property type="term" value="C:cytosol"/>
    <property type="evidence" value="ECO:0007669"/>
    <property type="project" value="TreeGrafter"/>
</dbReference>
<dbReference type="InterPro" id="IPR007197">
    <property type="entry name" value="rSAM"/>
</dbReference>
<reference evidence="7" key="1">
    <citation type="submission" date="2022-04" db="EMBL/GenBank/DDBJ databases">
        <title>Desulfatitalea alkaliphila sp. nov., a novel anaerobic sulfate-reducing bacterium isolated from terrestrial mud volcano, Taman Peninsula, Russia.</title>
        <authorList>
            <person name="Khomyakova M.A."/>
            <person name="Merkel A.Y."/>
            <person name="Slobodkin A.I."/>
        </authorList>
    </citation>
    <scope>NUCLEOTIDE SEQUENCE</scope>
    <source>
        <strain evidence="7">M08but</strain>
    </source>
</reference>
<dbReference type="SMART" id="SM00729">
    <property type="entry name" value="Elp3"/>
    <property type="match status" value="1"/>
</dbReference>
<dbReference type="EMBL" id="JALJRB010000001">
    <property type="protein sequence ID" value="MCJ8499288.1"/>
    <property type="molecule type" value="Genomic_DNA"/>
</dbReference>
<keyword evidence="8" id="KW-1185">Reference proteome</keyword>
<dbReference type="InterPro" id="IPR034466">
    <property type="entry name" value="Methyltransferase_Class_B"/>
</dbReference>
<evidence type="ECO:0000256" key="1">
    <source>
        <dbReference type="ARBA" id="ARBA00001966"/>
    </source>
</evidence>
<dbReference type="CDD" id="cd01335">
    <property type="entry name" value="Radical_SAM"/>
    <property type="match status" value="1"/>
</dbReference>
<evidence type="ECO:0000256" key="5">
    <source>
        <dbReference type="ARBA" id="ARBA00023014"/>
    </source>
</evidence>
<dbReference type="InterPro" id="IPR006158">
    <property type="entry name" value="Cobalamin-bd"/>
</dbReference>